<reference evidence="2" key="1">
    <citation type="submission" date="2015-07" db="EMBL/GenBank/DDBJ databases">
        <title>Transcriptome Assembly of Anthurium amnicola.</title>
        <authorList>
            <person name="Suzuki J."/>
        </authorList>
    </citation>
    <scope>NUCLEOTIDE SEQUENCE</scope>
</reference>
<proteinExistence type="predicted"/>
<accession>A0A1D1Y378</accession>
<dbReference type="AlphaFoldDB" id="A0A1D1Y378"/>
<keyword evidence="1" id="KW-1133">Transmembrane helix</keyword>
<gene>
    <name evidence="2" type="primary">At3g47200_36</name>
    <name evidence="2" type="ORF">g.106865</name>
</gene>
<dbReference type="InterPro" id="IPR004158">
    <property type="entry name" value="DUF247_pln"/>
</dbReference>
<protein>
    <submittedName>
        <fullName evidence="2">UPF0481 protein At3g47200</fullName>
    </submittedName>
</protein>
<organism evidence="2">
    <name type="scientific">Anthurium amnicola</name>
    <dbReference type="NCBI Taxonomy" id="1678845"/>
    <lineage>
        <taxon>Eukaryota</taxon>
        <taxon>Viridiplantae</taxon>
        <taxon>Streptophyta</taxon>
        <taxon>Embryophyta</taxon>
        <taxon>Tracheophyta</taxon>
        <taxon>Spermatophyta</taxon>
        <taxon>Magnoliopsida</taxon>
        <taxon>Liliopsida</taxon>
        <taxon>Araceae</taxon>
        <taxon>Pothoideae</taxon>
        <taxon>Potheae</taxon>
        <taxon>Anthurium</taxon>
    </lineage>
</organism>
<name>A0A1D1Y378_9ARAE</name>
<dbReference type="PANTHER" id="PTHR31170">
    <property type="entry name" value="BNAC04G53230D PROTEIN"/>
    <property type="match status" value="1"/>
</dbReference>
<keyword evidence="1" id="KW-0472">Membrane</keyword>
<sequence length="533" mass="60755">VGTRRPFQHAFLQRNFPASSSSQPLYTAAAAGGGQVGITPNLRKSDPRLNISTVRPSVLTHREEYRAAPALRLGMADPPVEGDHERTVELHLLKEHLQKEMDEEAARMQLPSIRRVHASIRDQESEAYEPKLVSIGPLHRGNNSLLPMEQIKLRYLDKLLSRNPDKSKLDDYIDEVRGCEGEARKQYAEELDLTVDEFVRMLVLDGCFIIEYFVKLVLKETQTPDDPLSTVRWGFAHLRRDLMLLENQIPFFVLVKLFGKSEIPFTGRCDHTQQPLTLMEIALRFLDDIKLPKEKQPQEDQVLNLLHLHHICLDPSRVPGRSLPDPSGQEELKAPRMFACATELREVGVKFKKKRAKKGEVNCYLDVSFKWGTLGIPSLPVDETTSSKLRNFIALEQCYPGVGSHFTSYAALMDNIIGTESDVSILRKYGIIESKLGSNEEVAKMFNTLCKGTYLNYKKHYNAPLFQAVTKYYETPHHRWLASFRRKYCSSPLPIISLFVTFLFFALFIKNFFIILGHVEKKNVIFPGGAGKR</sequence>
<dbReference type="EMBL" id="GDJX01018869">
    <property type="protein sequence ID" value="JAT49067.1"/>
    <property type="molecule type" value="Transcribed_RNA"/>
</dbReference>
<evidence type="ECO:0000313" key="2">
    <source>
        <dbReference type="EMBL" id="JAT49067.1"/>
    </source>
</evidence>
<evidence type="ECO:0000256" key="1">
    <source>
        <dbReference type="SAM" id="Phobius"/>
    </source>
</evidence>
<feature type="transmembrane region" description="Helical" evidence="1">
    <location>
        <begin position="493"/>
        <end position="516"/>
    </location>
</feature>
<feature type="non-terminal residue" evidence="2">
    <location>
        <position position="1"/>
    </location>
</feature>
<keyword evidence="1" id="KW-0812">Transmembrane</keyword>
<dbReference type="PANTHER" id="PTHR31170:SF25">
    <property type="entry name" value="BNAA09G04570D PROTEIN"/>
    <property type="match status" value="1"/>
</dbReference>
<dbReference type="Pfam" id="PF03140">
    <property type="entry name" value="DUF247"/>
    <property type="match status" value="1"/>
</dbReference>